<name>M1ZAV2_9FIRM</name>
<dbReference type="HOGENOM" id="CLU_3006367_0_0_9"/>
<proteinExistence type="predicted"/>
<dbReference type="AlphaFoldDB" id="M1ZAV2"/>
<protein>
    <submittedName>
        <fullName evidence="1">Uncharacterized protein</fullName>
    </submittedName>
</protein>
<gene>
    <name evidence="1" type="ORF">CUESP1_2745</name>
</gene>
<sequence length="56" mass="6752">MRPGAEIIWLYDEEARQILLMEKPDSFAKVTRGLGKELWNNINTNEYIKEEREPWE</sequence>
<dbReference type="RefSeq" id="WP_005584752.1">
    <property type="nucleotide sequence ID" value="NZ_LT669839.1"/>
</dbReference>
<dbReference type="OrthoDB" id="2622421at2"/>
<evidence type="ECO:0000313" key="2">
    <source>
        <dbReference type="Proteomes" id="UP000245423"/>
    </source>
</evidence>
<accession>M1ZAV2</accession>
<evidence type="ECO:0000313" key="1">
    <source>
        <dbReference type="EMBL" id="SHD78079.1"/>
    </source>
</evidence>
<keyword evidence="2" id="KW-1185">Reference proteome</keyword>
<dbReference type="Proteomes" id="UP000245423">
    <property type="component" value="Chromosome 1"/>
</dbReference>
<reference evidence="1 2" key="1">
    <citation type="submission" date="2016-11" db="EMBL/GenBank/DDBJ databases">
        <authorList>
            <person name="Manzoor S."/>
        </authorList>
    </citation>
    <scope>NUCLEOTIDE SEQUENCE [LARGE SCALE GENOMIC DNA]</scope>
    <source>
        <strain evidence="1">Clostridium ultunense strain Esp</strain>
    </source>
</reference>
<dbReference type="EMBL" id="LT669839">
    <property type="protein sequence ID" value="SHD78079.1"/>
    <property type="molecule type" value="Genomic_DNA"/>
</dbReference>
<organism evidence="1 2">
    <name type="scientific">[Clostridium] ultunense Esp</name>
    <dbReference type="NCBI Taxonomy" id="1288971"/>
    <lineage>
        <taxon>Bacteria</taxon>
        <taxon>Bacillati</taxon>
        <taxon>Bacillota</taxon>
        <taxon>Tissierellia</taxon>
        <taxon>Tissierellales</taxon>
        <taxon>Tepidimicrobiaceae</taxon>
        <taxon>Schnuerera</taxon>
    </lineage>
</organism>